<dbReference type="Gramene" id="HORVU.MOREX.r2.7HG0536070.1">
    <property type="protein sequence ID" value="HORVU.MOREX.r2.7HG0536070.1.CDS.1"/>
    <property type="gene ID" value="HORVU.MOREX.r2.7HG0536070"/>
</dbReference>
<keyword evidence="1" id="KW-1133">Transmembrane helix</keyword>
<accession>A0A8I6Y889</accession>
<keyword evidence="1" id="KW-0472">Membrane</keyword>
<dbReference type="Gramene" id="HORVU.MOREX.r3.7HG0645790.1">
    <property type="protein sequence ID" value="HORVU.MOREX.r3.7HG0645790.1.CDS1"/>
    <property type="gene ID" value="HORVU.MOREX.r3.7HG0645790"/>
</dbReference>
<name>A0A8I6Y889_HORVV</name>
<evidence type="ECO:0000313" key="3">
    <source>
        <dbReference type="Proteomes" id="UP000011116"/>
    </source>
</evidence>
<feature type="transmembrane region" description="Helical" evidence="1">
    <location>
        <begin position="24"/>
        <end position="42"/>
    </location>
</feature>
<evidence type="ECO:0000256" key="1">
    <source>
        <dbReference type="SAM" id="Phobius"/>
    </source>
</evidence>
<evidence type="ECO:0000313" key="2">
    <source>
        <dbReference type="EnsemblPlants" id="HORVU.MOREX.r3.7HG0645790.1.CDS1"/>
    </source>
</evidence>
<protein>
    <submittedName>
        <fullName evidence="2">Uncharacterized protein</fullName>
    </submittedName>
</protein>
<keyword evidence="3" id="KW-1185">Reference proteome</keyword>
<keyword evidence="1" id="KW-0812">Transmembrane</keyword>
<proteinExistence type="predicted"/>
<reference evidence="2" key="2">
    <citation type="submission" date="2020-10" db="EMBL/GenBank/DDBJ databases">
        <authorList>
            <person name="Scholz U."/>
            <person name="Mascher M."/>
            <person name="Fiebig A."/>
        </authorList>
    </citation>
    <scope>NUCLEOTIDE SEQUENCE [LARGE SCALE GENOMIC DNA]</scope>
    <source>
        <strain evidence="2">cv. Morex</strain>
    </source>
</reference>
<reference evidence="2" key="3">
    <citation type="submission" date="2022-01" db="UniProtKB">
        <authorList>
            <consortium name="EnsemblPlants"/>
        </authorList>
    </citation>
    <scope>IDENTIFICATION</scope>
    <source>
        <strain evidence="2">subsp. vulgare</strain>
    </source>
</reference>
<dbReference type="AlphaFoldDB" id="A0A8I6Y889"/>
<organism evidence="2 3">
    <name type="scientific">Hordeum vulgare subsp. vulgare</name>
    <name type="common">Domesticated barley</name>
    <dbReference type="NCBI Taxonomy" id="112509"/>
    <lineage>
        <taxon>Eukaryota</taxon>
        <taxon>Viridiplantae</taxon>
        <taxon>Streptophyta</taxon>
        <taxon>Embryophyta</taxon>
        <taxon>Tracheophyta</taxon>
        <taxon>Spermatophyta</taxon>
        <taxon>Magnoliopsida</taxon>
        <taxon>Liliopsida</taxon>
        <taxon>Poales</taxon>
        <taxon>Poaceae</taxon>
        <taxon>BOP clade</taxon>
        <taxon>Pooideae</taxon>
        <taxon>Triticodae</taxon>
        <taxon>Triticeae</taxon>
        <taxon>Hordeinae</taxon>
        <taxon>Hordeum</taxon>
    </lineage>
</organism>
<reference evidence="3" key="1">
    <citation type="journal article" date="2012" name="Nature">
        <title>A physical, genetic and functional sequence assembly of the barley genome.</title>
        <authorList>
            <consortium name="The International Barley Genome Sequencing Consortium"/>
            <person name="Mayer K.F."/>
            <person name="Waugh R."/>
            <person name="Brown J.W."/>
            <person name="Schulman A."/>
            <person name="Langridge P."/>
            <person name="Platzer M."/>
            <person name="Fincher G.B."/>
            <person name="Muehlbauer G.J."/>
            <person name="Sato K."/>
            <person name="Close T.J."/>
            <person name="Wise R.P."/>
            <person name="Stein N."/>
        </authorList>
    </citation>
    <scope>NUCLEOTIDE SEQUENCE [LARGE SCALE GENOMIC DNA]</scope>
    <source>
        <strain evidence="3">cv. Morex</strain>
    </source>
</reference>
<sequence length="84" mass="9543">MHVHASGYFNSCTSGSKFPVCPHALLDLLVLLRLLFIACFPLQLRHDRRMAYPAQAISAGDELRIEKARILSMIDQPNCLNRNY</sequence>
<dbReference type="EnsemblPlants" id="HORVU.MOREX.r3.7HG0645790.1">
    <property type="protein sequence ID" value="HORVU.MOREX.r3.7HG0645790.1.CDS1"/>
    <property type="gene ID" value="HORVU.MOREX.r3.7HG0645790"/>
</dbReference>
<dbReference type="Proteomes" id="UP000011116">
    <property type="component" value="Chromosome 7H"/>
</dbReference>